<keyword evidence="2" id="KW-1185">Reference proteome</keyword>
<protein>
    <submittedName>
        <fullName evidence="1">Uncharacterized protein</fullName>
    </submittedName>
</protein>
<dbReference type="EMBL" id="BMHY01000001">
    <property type="protein sequence ID" value="GGG55811.1"/>
    <property type="molecule type" value="Genomic_DNA"/>
</dbReference>
<dbReference type="AlphaFoldDB" id="A0A917GTC5"/>
<comment type="caution">
    <text evidence="1">The sequence shown here is derived from an EMBL/GenBank/DDBJ whole genome shotgun (WGS) entry which is preliminary data.</text>
</comment>
<sequence>MGVKETGNPLPVFSRFEERTRPGRRFELKRSLRHFMRIIDLLNGIDDLVFTANITC</sequence>
<dbReference type="Proteomes" id="UP000600247">
    <property type="component" value="Unassembled WGS sequence"/>
</dbReference>
<name>A0A917GTC5_9BACL</name>
<gene>
    <name evidence="1" type="ORF">GCM10010918_05900</name>
</gene>
<proteinExistence type="predicted"/>
<evidence type="ECO:0000313" key="2">
    <source>
        <dbReference type="Proteomes" id="UP000600247"/>
    </source>
</evidence>
<organism evidence="1 2">
    <name type="scientific">Paenibacillus radicis</name>
    <name type="common">ex Gao et al. 2016</name>
    <dbReference type="NCBI Taxonomy" id="1737354"/>
    <lineage>
        <taxon>Bacteria</taxon>
        <taxon>Bacillati</taxon>
        <taxon>Bacillota</taxon>
        <taxon>Bacilli</taxon>
        <taxon>Bacillales</taxon>
        <taxon>Paenibacillaceae</taxon>
        <taxon>Paenibacillus</taxon>
    </lineage>
</organism>
<evidence type="ECO:0000313" key="1">
    <source>
        <dbReference type="EMBL" id="GGG55811.1"/>
    </source>
</evidence>
<reference evidence="1 2" key="1">
    <citation type="journal article" date="2014" name="Int. J. Syst. Evol. Microbiol.">
        <title>Complete genome sequence of Corynebacterium casei LMG S-19264T (=DSM 44701T), isolated from a smear-ripened cheese.</title>
        <authorList>
            <consortium name="US DOE Joint Genome Institute (JGI-PGF)"/>
            <person name="Walter F."/>
            <person name="Albersmeier A."/>
            <person name="Kalinowski J."/>
            <person name="Ruckert C."/>
        </authorList>
    </citation>
    <scope>NUCLEOTIDE SEQUENCE [LARGE SCALE GENOMIC DNA]</scope>
    <source>
        <strain evidence="1 2">CGMCC 1.15286</strain>
    </source>
</reference>
<accession>A0A917GTC5</accession>